<sequence length="56" mass="6106">MTEKSTGKYSDGTFGGKGKTPRVKSGPTYGQERSRNQDGQFRAKRSDAGVKRGPKK</sequence>
<feature type="region of interest" description="Disordered" evidence="1">
    <location>
        <begin position="1"/>
        <end position="56"/>
    </location>
</feature>
<dbReference type="GeneID" id="18563412"/>
<dbReference type="Proteomes" id="UP000009273">
    <property type="component" value="Segment"/>
</dbReference>
<evidence type="ECO:0000313" key="3">
    <source>
        <dbReference type="Proteomes" id="UP000009273"/>
    </source>
</evidence>
<organism evidence="2 3">
    <name type="scientific">Bacillus phage G</name>
    <dbReference type="NCBI Taxonomy" id="2884420"/>
    <lineage>
        <taxon>Viruses</taxon>
        <taxon>Duplodnaviria</taxon>
        <taxon>Heunggongvirae</taxon>
        <taxon>Uroviricota</taxon>
        <taxon>Caudoviricetes</taxon>
        <taxon>Donellivirus</taxon>
        <taxon>Donellivirus gee</taxon>
    </lineage>
</organism>
<protein>
    <submittedName>
        <fullName evidence="2">Gp196</fullName>
    </submittedName>
</protein>
<reference evidence="2 3" key="1">
    <citation type="submission" date="2011-09" db="EMBL/GenBank/DDBJ databases">
        <authorList>
            <person name="Pope W.H."/>
            <person name="Pedulla M.L."/>
            <person name="Ford M.E."/>
            <person name="Peebles C.L."/>
            <person name="Hatfull G.H."/>
            <person name="Hendrix R.W."/>
        </authorList>
    </citation>
    <scope>NUCLEOTIDE SEQUENCE [LARGE SCALE GENOMIC DNA]</scope>
    <source>
        <strain evidence="2">G</strain>
    </source>
</reference>
<name>G3MBR2_9CAUD</name>
<accession>G3MBR2</accession>
<proteinExistence type="predicted"/>
<evidence type="ECO:0000256" key="1">
    <source>
        <dbReference type="SAM" id="MobiDB-lite"/>
    </source>
</evidence>
<dbReference type="RefSeq" id="YP_009015499.1">
    <property type="nucleotide sequence ID" value="NC_023719.1"/>
</dbReference>
<keyword evidence="3" id="KW-1185">Reference proteome</keyword>
<evidence type="ECO:0000313" key="2">
    <source>
        <dbReference type="EMBL" id="AEO93456.1"/>
    </source>
</evidence>
<dbReference type="KEGG" id="vg:18563412"/>
<dbReference type="EMBL" id="JN638751">
    <property type="protein sequence ID" value="AEO93456.1"/>
    <property type="molecule type" value="Genomic_DNA"/>
</dbReference>
<gene>
    <name evidence="2" type="primary">196</name>
    <name evidence="2" type="ORF">G_196</name>
</gene>